<dbReference type="WBParaSite" id="PSAMB.scaffold5632size11232.g26988.t1">
    <property type="protein sequence ID" value="PSAMB.scaffold5632size11232.g26988.t1"/>
    <property type="gene ID" value="PSAMB.scaffold5632size11232.g26988"/>
</dbReference>
<feature type="region of interest" description="Disordered" evidence="1">
    <location>
        <begin position="1"/>
        <end position="31"/>
    </location>
</feature>
<evidence type="ECO:0000313" key="3">
    <source>
        <dbReference type="WBParaSite" id="PSAMB.scaffold5632size11232.g26988.t1"/>
    </source>
</evidence>
<dbReference type="Proteomes" id="UP000887566">
    <property type="component" value="Unplaced"/>
</dbReference>
<evidence type="ECO:0000313" key="2">
    <source>
        <dbReference type="Proteomes" id="UP000887566"/>
    </source>
</evidence>
<name>A0A914WXI1_9BILA</name>
<accession>A0A914WXI1</accession>
<organism evidence="2 3">
    <name type="scientific">Plectus sambesii</name>
    <dbReference type="NCBI Taxonomy" id="2011161"/>
    <lineage>
        <taxon>Eukaryota</taxon>
        <taxon>Metazoa</taxon>
        <taxon>Ecdysozoa</taxon>
        <taxon>Nematoda</taxon>
        <taxon>Chromadorea</taxon>
        <taxon>Plectida</taxon>
        <taxon>Plectina</taxon>
        <taxon>Plectoidea</taxon>
        <taxon>Plectidae</taxon>
        <taxon>Plectus</taxon>
    </lineage>
</organism>
<reference evidence="3" key="1">
    <citation type="submission" date="2022-11" db="UniProtKB">
        <authorList>
            <consortium name="WormBaseParasite"/>
        </authorList>
    </citation>
    <scope>IDENTIFICATION</scope>
</reference>
<proteinExistence type="predicted"/>
<dbReference type="AlphaFoldDB" id="A0A914WXI1"/>
<protein>
    <submittedName>
        <fullName evidence="3">C2H2-type domain-containing protein</fullName>
    </submittedName>
</protein>
<feature type="compositionally biased region" description="Polar residues" evidence="1">
    <location>
        <begin position="11"/>
        <end position="22"/>
    </location>
</feature>
<keyword evidence="2" id="KW-1185">Reference proteome</keyword>
<evidence type="ECO:0000256" key="1">
    <source>
        <dbReference type="SAM" id="MobiDB-lite"/>
    </source>
</evidence>
<sequence length="552" mass="61206">MAPYATRSKAKSQITAKTGNDASNKKLSSSSVPSRYKLMNLASVASGSKKVENPLPMKVAGRKICASSPLDFSNSKARNGKDVIACKHCPLRVRRKGLTADNVCEHIIAHHQAFAKHKFRVQCLFCLSFLEQSYTRQGLLNHLQRFHFDKLRAVGSDQMERLGFFKKFFDVIKASEMSQKASTMTAMDPTVVFAAPNRLNSTVIDKKLYSLIMKSSAGRAVTEVVEEVRKVAKIKKDDIFSLRKWQKTKISLLNTFEEKTKKIIERELEIQRKATSVDEDREKSTSSSSLVIGRPLRQKIVLRPIAKTSAPFKRFTTTIKDESIISPGQESHANPLSMPLTNDDRLLCAACGEFFVRSKSAFCDHLVIHLSGLRSNDLSDLRMIEKFNCAFCPSSIIFYGCGHLLSHALQNHSEHSLSSVAPTSTIADHLKTILVTTLKAIGNEAFSAALFAAWTTDLDAASSSHLTPRSVCGMNSASPSGTGNSSGAEKSFVHALDLMNHRSVECSQMLEAKELAKEEAEVKDQKPIRFSNVDISEIDTYCGRMDEKPRFT</sequence>